<reference evidence="2" key="1">
    <citation type="journal article" date="2017" name="Genome Biol.">
        <title>Comparative genomics reveals high biological diversity and specific adaptations in the industrially and medically important fungal genus Aspergillus.</title>
        <authorList>
            <person name="de Vries R.P."/>
            <person name="Riley R."/>
            <person name="Wiebenga A."/>
            <person name="Aguilar-Osorio G."/>
            <person name="Amillis S."/>
            <person name="Uchima C.A."/>
            <person name="Anderluh G."/>
            <person name="Asadollahi M."/>
            <person name="Askin M."/>
            <person name="Barry K."/>
            <person name="Battaglia E."/>
            <person name="Bayram O."/>
            <person name="Benocci T."/>
            <person name="Braus-Stromeyer S.A."/>
            <person name="Caldana C."/>
            <person name="Canovas D."/>
            <person name="Cerqueira G.C."/>
            <person name="Chen F."/>
            <person name="Chen W."/>
            <person name="Choi C."/>
            <person name="Clum A."/>
            <person name="Dos Santos R.A."/>
            <person name="Damasio A.R."/>
            <person name="Diallinas G."/>
            <person name="Emri T."/>
            <person name="Fekete E."/>
            <person name="Flipphi M."/>
            <person name="Freyberg S."/>
            <person name="Gallo A."/>
            <person name="Gournas C."/>
            <person name="Habgood R."/>
            <person name="Hainaut M."/>
            <person name="Harispe M.L."/>
            <person name="Henrissat B."/>
            <person name="Hilden K.S."/>
            <person name="Hope R."/>
            <person name="Hossain A."/>
            <person name="Karabika E."/>
            <person name="Karaffa L."/>
            <person name="Karanyi Z."/>
            <person name="Krasevec N."/>
            <person name="Kuo A."/>
            <person name="Kusch H."/>
            <person name="LaButti K."/>
            <person name="Lagendijk E.L."/>
            <person name="Lapidus A."/>
            <person name="Levasseur A."/>
            <person name="Lindquist E."/>
            <person name="Lipzen A."/>
            <person name="Logrieco A.F."/>
            <person name="MacCabe A."/>
            <person name="Maekelae M.R."/>
            <person name="Malavazi I."/>
            <person name="Melin P."/>
            <person name="Meyer V."/>
            <person name="Mielnichuk N."/>
            <person name="Miskei M."/>
            <person name="Molnar A.P."/>
            <person name="Mule G."/>
            <person name="Ngan C.Y."/>
            <person name="Orejas M."/>
            <person name="Orosz E."/>
            <person name="Ouedraogo J.P."/>
            <person name="Overkamp K.M."/>
            <person name="Park H.-S."/>
            <person name="Perrone G."/>
            <person name="Piumi F."/>
            <person name="Punt P.J."/>
            <person name="Ram A.F."/>
            <person name="Ramon A."/>
            <person name="Rauscher S."/>
            <person name="Record E."/>
            <person name="Riano-Pachon D.M."/>
            <person name="Robert V."/>
            <person name="Roehrig J."/>
            <person name="Ruller R."/>
            <person name="Salamov A."/>
            <person name="Salih N.S."/>
            <person name="Samson R.A."/>
            <person name="Sandor E."/>
            <person name="Sanguinetti M."/>
            <person name="Schuetze T."/>
            <person name="Sepcic K."/>
            <person name="Shelest E."/>
            <person name="Sherlock G."/>
            <person name="Sophianopoulou V."/>
            <person name="Squina F.M."/>
            <person name="Sun H."/>
            <person name="Susca A."/>
            <person name="Todd R.B."/>
            <person name="Tsang A."/>
            <person name="Unkles S.E."/>
            <person name="van de Wiele N."/>
            <person name="van Rossen-Uffink D."/>
            <person name="Oliveira J.V."/>
            <person name="Vesth T.C."/>
            <person name="Visser J."/>
            <person name="Yu J.-H."/>
            <person name="Zhou M."/>
            <person name="Andersen M.R."/>
            <person name="Archer D.B."/>
            <person name="Baker S.E."/>
            <person name="Benoit I."/>
            <person name="Brakhage A.A."/>
            <person name="Braus G.H."/>
            <person name="Fischer R."/>
            <person name="Frisvad J.C."/>
            <person name="Goldman G.H."/>
            <person name="Houbraken J."/>
            <person name="Oakley B."/>
            <person name="Pocsi I."/>
            <person name="Scazzocchio C."/>
            <person name="Seiboth B."/>
            <person name="vanKuyk P.A."/>
            <person name="Wortman J."/>
            <person name="Dyer P.S."/>
            <person name="Grigoriev I.V."/>
        </authorList>
    </citation>
    <scope>NUCLEOTIDE SEQUENCE [LARGE SCALE GENOMIC DNA]</scope>
    <source>
        <strain evidence="2">CBS 593.65</strain>
    </source>
</reference>
<dbReference type="VEuPathDB" id="FungiDB:ASPSYDRAFT_43460"/>
<organism evidence="1 2">
    <name type="scientific">Aspergillus sydowii CBS 593.65</name>
    <dbReference type="NCBI Taxonomy" id="1036612"/>
    <lineage>
        <taxon>Eukaryota</taxon>
        <taxon>Fungi</taxon>
        <taxon>Dikarya</taxon>
        <taxon>Ascomycota</taxon>
        <taxon>Pezizomycotina</taxon>
        <taxon>Eurotiomycetes</taxon>
        <taxon>Eurotiomycetidae</taxon>
        <taxon>Eurotiales</taxon>
        <taxon>Aspergillaceae</taxon>
        <taxon>Aspergillus</taxon>
        <taxon>Aspergillus subgen. Nidulantes</taxon>
    </lineage>
</organism>
<protein>
    <submittedName>
        <fullName evidence="1">Uncharacterized protein</fullName>
    </submittedName>
</protein>
<dbReference type="OrthoDB" id="4358442at2759"/>
<evidence type="ECO:0000313" key="2">
    <source>
        <dbReference type="Proteomes" id="UP000184356"/>
    </source>
</evidence>
<dbReference type="GeneID" id="63762732"/>
<gene>
    <name evidence="1" type="ORF">ASPSYDRAFT_43460</name>
</gene>
<name>A0A1L9TQA5_9EURO</name>
<proteinExistence type="predicted"/>
<keyword evidence="2" id="KW-1185">Reference proteome</keyword>
<dbReference type="RefSeq" id="XP_040705354.1">
    <property type="nucleotide sequence ID" value="XM_040846659.1"/>
</dbReference>
<evidence type="ECO:0000313" key="1">
    <source>
        <dbReference type="EMBL" id="OJJ61548.1"/>
    </source>
</evidence>
<accession>A0A1L9TQA5</accession>
<dbReference type="Proteomes" id="UP000184356">
    <property type="component" value="Unassembled WGS sequence"/>
</dbReference>
<feature type="non-terminal residue" evidence="1">
    <location>
        <position position="265"/>
    </location>
</feature>
<sequence>MWYLNQVLSSPAQLQPPSTYFDITSNPASMPFYSIATPLRDPYQYYVITTPDRETADLFYRYIQERPSDIDQSPKIWNLCRLSTQMWKFSISPNCSLQDVVAEITKPRLERFADLVGSVIIERHFTIREPGESAGVPVIPHIDTADMPVVVSEGEYLIRNKFDHSQYWGMVVCPGQVDGMAIRGDRPRTQATAFRIELADKDIKIDGQPLLIASDEVFITAVGKGEKENHPIYYDTDGRLSTQVTPGSSGSFKFGHLRQGNFMPH</sequence>
<dbReference type="AlphaFoldDB" id="A0A1L9TQA5"/>
<dbReference type="EMBL" id="KV878584">
    <property type="protein sequence ID" value="OJJ61548.1"/>
    <property type="molecule type" value="Genomic_DNA"/>
</dbReference>